<dbReference type="Proteomes" id="UP000653644">
    <property type="component" value="Unassembled WGS sequence"/>
</dbReference>
<dbReference type="InterPro" id="IPR042837">
    <property type="entry name" value="PTX3"/>
</dbReference>
<evidence type="ECO:0000256" key="3">
    <source>
        <dbReference type="SAM" id="MobiDB-lite"/>
    </source>
</evidence>
<keyword evidence="2" id="KW-1015">Disulfide bond</keyword>
<evidence type="ECO:0000313" key="6">
    <source>
        <dbReference type="EMBL" id="GHA70436.1"/>
    </source>
</evidence>
<feature type="region of interest" description="Disordered" evidence="3">
    <location>
        <begin position="20"/>
        <end position="89"/>
    </location>
</feature>
<feature type="compositionally biased region" description="Low complexity" evidence="3">
    <location>
        <begin position="20"/>
        <end position="29"/>
    </location>
</feature>
<evidence type="ECO:0000256" key="1">
    <source>
        <dbReference type="ARBA" id="ARBA00022729"/>
    </source>
</evidence>
<evidence type="ECO:0000259" key="5">
    <source>
        <dbReference type="SMART" id="SM00560"/>
    </source>
</evidence>
<feature type="compositionally biased region" description="Polar residues" evidence="3">
    <location>
        <begin position="236"/>
        <end position="258"/>
    </location>
</feature>
<feature type="chain" id="PRO_5045315280" description="LamG-like jellyroll fold domain-containing protein" evidence="4">
    <location>
        <begin position="23"/>
        <end position="1240"/>
    </location>
</feature>
<dbReference type="Gene3D" id="2.60.120.200">
    <property type="match status" value="2"/>
</dbReference>
<proteinExistence type="predicted"/>
<evidence type="ECO:0000256" key="2">
    <source>
        <dbReference type="ARBA" id="ARBA00023157"/>
    </source>
</evidence>
<name>A0ABQ3DC94_9ACTN</name>
<organism evidence="6 7">
    <name type="scientific">Streptomyces canarius</name>
    <dbReference type="NCBI Taxonomy" id="285453"/>
    <lineage>
        <taxon>Bacteria</taxon>
        <taxon>Bacillati</taxon>
        <taxon>Actinomycetota</taxon>
        <taxon>Actinomycetes</taxon>
        <taxon>Kitasatosporales</taxon>
        <taxon>Streptomycetaceae</taxon>
        <taxon>Streptomyces</taxon>
    </lineage>
</organism>
<evidence type="ECO:0000313" key="7">
    <source>
        <dbReference type="Proteomes" id="UP000653644"/>
    </source>
</evidence>
<keyword evidence="1 4" id="KW-0732">Signal</keyword>
<dbReference type="EMBL" id="BMVN01000074">
    <property type="protein sequence ID" value="GHA70436.1"/>
    <property type="molecule type" value="Genomic_DNA"/>
</dbReference>
<evidence type="ECO:0000256" key="4">
    <source>
        <dbReference type="SAM" id="SignalP"/>
    </source>
</evidence>
<reference evidence="7" key="1">
    <citation type="journal article" date="2019" name="Int. J. Syst. Evol. Microbiol.">
        <title>The Global Catalogue of Microorganisms (GCM) 10K type strain sequencing project: providing services to taxonomists for standard genome sequencing and annotation.</title>
        <authorList>
            <consortium name="The Broad Institute Genomics Platform"/>
            <consortium name="The Broad Institute Genome Sequencing Center for Infectious Disease"/>
            <person name="Wu L."/>
            <person name="Ma J."/>
        </authorList>
    </citation>
    <scope>NUCLEOTIDE SEQUENCE [LARGE SCALE GENOMIC DNA]</scope>
    <source>
        <strain evidence="7">JCM 4733</strain>
    </source>
</reference>
<dbReference type="SUPFAM" id="SSF49899">
    <property type="entry name" value="Concanavalin A-like lectins/glucanases"/>
    <property type="match status" value="2"/>
</dbReference>
<feature type="compositionally biased region" description="Polar residues" evidence="3">
    <location>
        <begin position="62"/>
        <end position="82"/>
    </location>
</feature>
<gene>
    <name evidence="6" type="ORF">GCM10010345_87220</name>
</gene>
<feature type="signal peptide" evidence="4">
    <location>
        <begin position="1"/>
        <end position="22"/>
    </location>
</feature>
<dbReference type="PANTHER" id="PTHR46943">
    <property type="entry name" value="PENTRAXIN-RELATED PROTEIN PTX3"/>
    <property type="match status" value="1"/>
</dbReference>
<dbReference type="InterPro" id="IPR006558">
    <property type="entry name" value="LamG-like"/>
</dbReference>
<feature type="region of interest" description="Disordered" evidence="3">
    <location>
        <begin position="224"/>
        <end position="271"/>
    </location>
</feature>
<protein>
    <recommendedName>
        <fullName evidence="5">LamG-like jellyroll fold domain-containing protein</fullName>
    </recommendedName>
</protein>
<feature type="domain" description="LamG-like jellyroll fold" evidence="5">
    <location>
        <begin position="1055"/>
        <end position="1228"/>
    </location>
</feature>
<dbReference type="PANTHER" id="PTHR46943:SF1">
    <property type="entry name" value="PENTRAXIN-RELATED PROTEIN PTX3"/>
    <property type="match status" value="1"/>
</dbReference>
<comment type="caution">
    <text evidence="6">The sequence shown here is derived from an EMBL/GenBank/DDBJ whole genome shotgun (WGS) entry which is preliminary data.</text>
</comment>
<dbReference type="SMART" id="SM00560">
    <property type="entry name" value="LamGL"/>
    <property type="match status" value="2"/>
</dbReference>
<accession>A0ABQ3DC94</accession>
<feature type="domain" description="LamG-like jellyroll fold" evidence="5">
    <location>
        <begin position="818"/>
        <end position="976"/>
    </location>
</feature>
<dbReference type="Pfam" id="PF13385">
    <property type="entry name" value="Laminin_G_3"/>
    <property type="match status" value="2"/>
</dbReference>
<keyword evidence="7" id="KW-1185">Reference proteome</keyword>
<sequence>MLLGGVAVSLILSALPVLPASASSPSSLSTDAGSGVVDEATASAQAQASGERVEVTADRGEYSTTQANPDGSFTLTQSTTPQRVKEKDGSWGAVDPVLERRTDGRVVPKGAVVDLSFSGGGAGSDMIRLGKDGRSLTMGWSGSLPEPTLDGPTATYVNVFDGVDLQLTATAEGYREVLVVKTAQAAQNPALEQVRLTASGDGLSVVPGAGGGLRAIDEDGNAVFRGPAGQMWDSAGDSQPGTQTQLMRTGSTSPTSGQADDDPSQPGEGDATAVLPVKVDDGAVAVHPDLDLLRGDDTIYPVYIDPPVGLGVSERTKLSSDGDKFWMFDGDKGVGNCGTADGYYCGSGYVDRMYFEFAPTKLAGKQVLDATFKARETWSFNCDPHWVDLVRTDNISEGTVWPGPKQLDWMGDRYVSAGRGDLCSPDQPDAWIEFNDNPAETDENLTSTVRSFADGKFSRLTLELRAKDESDPRAWKRFDDSAELQVVFAYKPGVPTSVGVIPGSGTTAYCNKSTDPLTVTRVDPMAQASVQTLVEAHAGDEEGSLQAEYVVERGDDATWHQVWTGHAPDTGWHPDGTLEKLRMSPRAEGGLYRYKARTQSHWSYDGKSGDLWSPYSSWCYFKIDSSAPKAPRITAGSPYTECTANLCEGKGGPGIAGSFTFQPNTADIDATGHTDITAYQYKLLSTQAKTVSGTTKAEVKDVTPPLSGTQVLSVVAKDVYNRWGAPAEFTFKVEPAEGAVGRWHLDNAPGSGIMTAADTATVGTRHAATLVGDAGTGWSTRARRGDADYSLRLNDDTTDPAQQTGYAATGTPVVNTRDSFTVSAWVQLTNASANRVVLSEPGTNGCAFTLYYSASYKKWVFNRTDKDSASPVYIRSLADQANPPLNVWTHVAGVFNTEGADGLPDTDPTNDTIQLFINGQPQGEPVQLSKTASTYTPWTATEGLQFGRSKVVGAYGEYYFGLLDEVSVWQRALRPEEIAADARIEQDRVPANELVAQWDATSATGSEIPEGTPYPVPSMKLSPSGTTLNEDEHALLLDGKTQYASSTGPMVDETGSFTLSATVRLNAEALTAKPAGYQAQVAAQRMGTDSSWALWVVKLADNAYQWKFTRTAADSTGKVTQSATVSASELAETDTWVQLTGVFDAQEPWDWTDPSGGTSTETRYGNLHLYVGGLEQVSQDAATTMFSSPQQGSGELSLGRGTAAGTTGNYLPGGLQDMRIWTGAMTYDQIQSQVLHTPDS</sequence>
<dbReference type="InterPro" id="IPR013320">
    <property type="entry name" value="ConA-like_dom_sf"/>
</dbReference>
<feature type="compositionally biased region" description="Basic and acidic residues" evidence="3">
    <location>
        <begin position="51"/>
        <end position="61"/>
    </location>
</feature>